<organism evidence="1 2">
    <name type="scientific">Wolfiporia cocos (strain MD-104)</name>
    <name type="common">Brown rot fungus</name>
    <dbReference type="NCBI Taxonomy" id="742152"/>
    <lineage>
        <taxon>Eukaryota</taxon>
        <taxon>Fungi</taxon>
        <taxon>Dikarya</taxon>
        <taxon>Basidiomycota</taxon>
        <taxon>Agaricomycotina</taxon>
        <taxon>Agaricomycetes</taxon>
        <taxon>Polyporales</taxon>
        <taxon>Phaeolaceae</taxon>
        <taxon>Wolfiporia</taxon>
    </lineage>
</organism>
<dbReference type="STRING" id="742152.A0A2H3JG19"/>
<dbReference type="SUPFAM" id="SSF81383">
    <property type="entry name" value="F-box domain"/>
    <property type="match status" value="1"/>
</dbReference>
<evidence type="ECO:0000313" key="2">
    <source>
        <dbReference type="Proteomes" id="UP000218811"/>
    </source>
</evidence>
<dbReference type="EMBL" id="KB467942">
    <property type="protein sequence ID" value="PCH38783.1"/>
    <property type="molecule type" value="Genomic_DNA"/>
</dbReference>
<proteinExistence type="predicted"/>
<name>A0A2H3JG19_WOLCO</name>
<gene>
    <name evidence="1" type="ORF">WOLCODRAFT_149723</name>
</gene>
<dbReference type="OrthoDB" id="2798260at2759"/>
<keyword evidence="2" id="KW-1185">Reference proteome</keyword>
<dbReference type="AlphaFoldDB" id="A0A2H3JG19"/>
<evidence type="ECO:0000313" key="1">
    <source>
        <dbReference type="EMBL" id="PCH38783.1"/>
    </source>
</evidence>
<dbReference type="Proteomes" id="UP000218811">
    <property type="component" value="Unassembled WGS sequence"/>
</dbReference>
<accession>A0A2H3JG19</accession>
<evidence type="ECO:0008006" key="3">
    <source>
        <dbReference type="Google" id="ProtNLM"/>
    </source>
</evidence>
<reference evidence="1 2" key="1">
    <citation type="journal article" date="2012" name="Science">
        <title>The Paleozoic origin of enzymatic lignin decomposition reconstructed from 31 fungal genomes.</title>
        <authorList>
            <person name="Floudas D."/>
            <person name="Binder M."/>
            <person name="Riley R."/>
            <person name="Barry K."/>
            <person name="Blanchette R.A."/>
            <person name="Henrissat B."/>
            <person name="Martinez A.T."/>
            <person name="Otillar R."/>
            <person name="Spatafora J.W."/>
            <person name="Yadav J.S."/>
            <person name="Aerts A."/>
            <person name="Benoit I."/>
            <person name="Boyd A."/>
            <person name="Carlson A."/>
            <person name="Copeland A."/>
            <person name="Coutinho P.M."/>
            <person name="de Vries R.P."/>
            <person name="Ferreira P."/>
            <person name="Findley K."/>
            <person name="Foster B."/>
            <person name="Gaskell J."/>
            <person name="Glotzer D."/>
            <person name="Gorecki P."/>
            <person name="Heitman J."/>
            <person name="Hesse C."/>
            <person name="Hori C."/>
            <person name="Igarashi K."/>
            <person name="Jurgens J.A."/>
            <person name="Kallen N."/>
            <person name="Kersten P."/>
            <person name="Kohler A."/>
            <person name="Kuees U."/>
            <person name="Kumar T.K.A."/>
            <person name="Kuo A."/>
            <person name="LaButti K."/>
            <person name="Larrondo L.F."/>
            <person name="Lindquist E."/>
            <person name="Ling A."/>
            <person name="Lombard V."/>
            <person name="Lucas S."/>
            <person name="Lundell T."/>
            <person name="Martin R."/>
            <person name="McLaughlin D.J."/>
            <person name="Morgenstern I."/>
            <person name="Morin E."/>
            <person name="Murat C."/>
            <person name="Nagy L.G."/>
            <person name="Nolan M."/>
            <person name="Ohm R.A."/>
            <person name="Patyshakuliyeva A."/>
            <person name="Rokas A."/>
            <person name="Ruiz-Duenas F.J."/>
            <person name="Sabat G."/>
            <person name="Salamov A."/>
            <person name="Samejima M."/>
            <person name="Schmutz J."/>
            <person name="Slot J.C."/>
            <person name="St John F."/>
            <person name="Stenlid J."/>
            <person name="Sun H."/>
            <person name="Sun S."/>
            <person name="Syed K."/>
            <person name="Tsang A."/>
            <person name="Wiebenga A."/>
            <person name="Young D."/>
            <person name="Pisabarro A."/>
            <person name="Eastwood D.C."/>
            <person name="Martin F."/>
            <person name="Cullen D."/>
            <person name="Grigoriev I.V."/>
            <person name="Hibbett D.S."/>
        </authorList>
    </citation>
    <scope>NUCLEOTIDE SEQUENCE [LARGE SCALE GENOMIC DNA]</scope>
    <source>
        <strain evidence="1 2">MD-104</strain>
    </source>
</reference>
<protein>
    <recommendedName>
        <fullName evidence="3">F-box domain-containing protein</fullName>
    </recommendedName>
</protein>
<dbReference type="InterPro" id="IPR036047">
    <property type="entry name" value="F-box-like_dom_sf"/>
</dbReference>
<sequence length="328" mass="36527">MGGQHRYVQSLWLSPWGMVKLAKTAVAVLQPLFDSNGTVQTMPVPAPPPPASSKVPIEIWEQVIDILWDEPATLRSCLLVCRKWRDRSWYHLRKVGARSILHEREQVHQLAKLVRAAPGYRHALRTMYIGGCQGEREQNGIAHLGVFAAMLAGQLPCLEKLGIIHGIWRTGSMNAGFFLHLSALSSVTELVLRDVAFPSISIFGRFIWSFPNLDQLSIEGPITFGNPEQAHGEATRTMFPAKRICLRVAFLSEGITQALIVTTAAAHCTVLWLALESMTLAEVERAELQRLLRSVGRSVPRFKLIIWSPITTSLSNEDEVMVTSFIGE</sequence>